<feature type="region of interest" description="Disordered" evidence="1">
    <location>
        <begin position="1"/>
        <end position="30"/>
    </location>
</feature>
<accession>A0A4Z2EDT9</accession>
<proteinExistence type="predicted"/>
<keyword evidence="3" id="KW-1185">Reference proteome</keyword>
<sequence length="148" mass="15838">MWTGSRTGPLLQNRLPVKKEHREKKKRGTSIPAFRGNVAKTSGCMRLAGETARSTTSRRSAFKRSSNLLFSQRQRGDRVEHDAGLAGRARVRVLGLLPDGLQQPAVVGGGGDGLGADVLHRAEGLGAQAQVVEPLLEQRVGLARPLGV</sequence>
<dbReference type="AlphaFoldDB" id="A0A4Z2EDT9"/>
<evidence type="ECO:0000313" key="3">
    <source>
        <dbReference type="Proteomes" id="UP000314294"/>
    </source>
</evidence>
<reference evidence="2 3" key="1">
    <citation type="submission" date="2019-03" db="EMBL/GenBank/DDBJ databases">
        <title>First draft genome of Liparis tanakae, snailfish: a comprehensive survey of snailfish specific genes.</title>
        <authorList>
            <person name="Kim W."/>
            <person name="Song I."/>
            <person name="Jeong J.-H."/>
            <person name="Kim D."/>
            <person name="Kim S."/>
            <person name="Ryu S."/>
            <person name="Song J.Y."/>
            <person name="Lee S.K."/>
        </authorList>
    </citation>
    <scope>NUCLEOTIDE SEQUENCE [LARGE SCALE GENOMIC DNA]</scope>
    <source>
        <tissue evidence="2">Muscle</tissue>
    </source>
</reference>
<feature type="compositionally biased region" description="Basic residues" evidence="1">
    <location>
        <begin position="19"/>
        <end position="28"/>
    </location>
</feature>
<organism evidence="2 3">
    <name type="scientific">Liparis tanakae</name>
    <name type="common">Tanaka's snailfish</name>
    <dbReference type="NCBI Taxonomy" id="230148"/>
    <lineage>
        <taxon>Eukaryota</taxon>
        <taxon>Metazoa</taxon>
        <taxon>Chordata</taxon>
        <taxon>Craniata</taxon>
        <taxon>Vertebrata</taxon>
        <taxon>Euteleostomi</taxon>
        <taxon>Actinopterygii</taxon>
        <taxon>Neopterygii</taxon>
        <taxon>Teleostei</taxon>
        <taxon>Neoteleostei</taxon>
        <taxon>Acanthomorphata</taxon>
        <taxon>Eupercaria</taxon>
        <taxon>Perciformes</taxon>
        <taxon>Cottioidei</taxon>
        <taxon>Cottales</taxon>
        <taxon>Liparidae</taxon>
        <taxon>Liparis</taxon>
    </lineage>
</organism>
<gene>
    <name evidence="2" type="ORF">EYF80_062799</name>
</gene>
<protein>
    <submittedName>
        <fullName evidence="2">Uncharacterized protein</fullName>
    </submittedName>
</protein>
<name>A0A4Z2EDT9_9TELE</name>
<comment type="caution">
    <text evidence="2">The sequence shown here is derived from an EMBL/GenBank/DDBJ whole genome shotgun (WGS) entry which is preliminary data.</text>
</comment>
<evidence type="ECO:0000256" key="1">
    <source>
        <dbReference type="SAM" id="MobiDB-lite"/>
    </source>
</evidence>
<evidence type="ECO:0000313" key="2">
    <source>
        <dbReference type="EMBL" id="TNN27057.1"/>
    </source>
</evidence>
<dbReference type="EMBL" id="SRLO01008965">
    <property type="protein sequence ID" value="TNN27057.1"/>
    <property type="molecule type" value="Genomic_DNA"/>
</dbReference>
<dbReference type="Proteomes" id="UP000314294">
    <property type="component" value="Unassembled WGS sequence"/>
</dbReference>